<dbReference type="PROSITE" id="PS50076">
    <property type="entry name" value="DNAJ_2"/>
    <property type="match status" value="1"/>
</dbReference>
<dbReference type="PANTHER" id="PTHR44094:SF8">
    <property type="entry name" value="DNAJ HEAT SHOCK N-TERMINAL DOMAIN-CONTAINING PROTEIN-RELATED"/>
    <property type="match status" value="1"/>
</dbReference>
<name>A0AAV4LPE6_BABCB</name>
<organism evidence="3 4">
    <name type="scientific">Babesia caballi</name>
    <dbReference type="NCBI Taxonomy" id="5871"/>
    <lineage>
        <taxon>Eukaryota</taxon>
        <taxon>Sar</taxon>
        <taxon>Alveolata</taxon>
        <taxon>Apicomplexa</taxon>
        <taxon>Aconoidasida</taxon>
        <taxon>Piroplasmida</taxon>
        <taxon>Babesiidae</taxon>
        <taxon>Babesia</taxon>
    </lineage>
</organism>
<dbReference type="SMART" id="SM00271">
    <property type="entry name" value="DnaJ"/>
    <property type="match status" value="1"/>
</dbReference>
<dbReference type="InterPro" id="IPR036869">
    <property type="entry name" value="J_dom_sf"/>
</dbReference>
<evidence type="ECO:0000313" key="3">
    <source>
        <dbReference type="EMBL" id="GIX61684.1"/>
    </source>
</evidence>
<dbReference type="PANTHER" id="PTHR44094">
    <property type="entry name" value="DNAJ HEAT SHOCK N-TERMINAL DOMAIN-CONTAINING PROTEIN"/>
    <property type="match status" value="1"/>
</dbReference>
<dbReference type="AlphaFoldDB" id="A0AAV4LPE6"/>
<feature type="compositionally biased region" description="Polar residues" evidence="1">
    <location>
        <begin position="65"/>
        <end position="85"/>
    </location>
</feature>
<dbReference type="SUPFAM" id="SSF46565">
    <property type="entry name" value="Chaperone J-domain"/>
    <property type="match status" value="1"/>
</dbReference>
<accession>A0AAV4LPE6</accession>
<dbReference type="InterPro" id="IPR026894">
    <property type="entry name" value="DnaJ_X"/>
</dbReference>
<evidence type="ECO:0000259" key="2">
    <source>
        <dbReference type="PROSITE" id="PS50076"/>
    </source>
</evidence>
<comment type="caution">
    <text evidence="3">The sequence shown here is derived from an EMBL/GenBank/DDBJ whole genome shotgun (WGS) entry which is preliminary data.</text>
</comment>
<dbReference type="Pfam" id="PF14308">
    <property type="entry name" value="DnaJ-X"/>
    <property type="match status" value="1"/>
</dbReference>
<evidence type="ECO:0000313" key="4">
    <source>
        <dbReference type="Proteomes" id="UP001497744"/>
    </source>
</evidence>
<protein>
    <submittedName>
        <fullName evidence="3">DnaJ protein, putative</fullName>
    </submittedName>
</protein>
<dbReference type="InterPro" id="IPR052423">
    <property type="entry name" value="EMIR"/>
</dbReference>
<dbReference type="RefSeq" id="XP_067713755.1">
    <property type="nucleotide sequence ID" value="XM_067857654.1"/>
</dbReference>
<feature type="domain" description="J" evidence="2">
    <location>
        <begin position="380"/>
        <end position="444"/>
    </location>
</feature>
<dbReference type="Pfam" id="PF00226">
    <property type="entry name" value="DnaJ"/>
    <property type="match status" value="1"/>
</dbReference>
<dbReference type="PRINTS" id="PR00625">
    <property type="entry name" value="JDOMAIN"/>
</dbReference>
<evidence type="ECO:0000256" key="1">
    <source>
        <dbReference type="SAM" id="MobiDB-lite"/>
    </source>
</evidence>
<feature type="region of interest" description="Disordered" evidence="1">
    <location>
        <begin position="62"/>
        <end position="85"/>
    </location>
</feature>
<dbReference type="InterPro" id="IPR001623">
    <property type="entry name" value="DnaJ_domain"/>
</dbReference>
<gene>
    <name evidence="3" type="ORF">BcabD6B2_11190</name>
</gene>
<dbReference type="Gene3D" id="1.10.287.110">
    <property type="entry name" value="DnaJ domain"/>
    <property type="match status" value="1"/>
</dbReference>
<dbReference type="Proteomes" id="UP001497744">
    <property type="component" value="Unassembled WGS sequence"/>
</dbReference>
<sequence>MAGTSINNSSAHSELFDSLIDFGDETNLAQMKPAEAQNVTVLPRTPSKGRFARAGPNAGVAAPVTYSTPAPSVRSNSSTQGGTAGQASVVSDFHIGSDSEDEKKAMKKLSAAVGHSYYAPVAFESWDRAASGATADFAFAQDTDAKSLPQQEGSFETAVASGSFFDEGVPAGAAIRAAQLHLEKAEEDAHMRDAKQREDNRSEQLRGPIVMKTRGNDESERVITDPYIAGFFSTRKPRHAGAGLVSGIKSITKGVALGAASLVVCPVVGGHQNGMTGFVKGMGAGVLGAVALPVTGVGVAGYQIGRGVVSTPNAIYQRSNGKKWDKRHCEWRDNWYSLEEEAKEVMGAVHRQAETVRDRARTAQSAGREGMKSVKVADTEFYDILGVSPSATQPEIKRQYYKLAKEYHPDKTGDAKSAEKFMKLGEAYQVIGDEERRRMYDMHGKAVCDEMPILDSSLFFMVLFGSDDFEPYVGKLRMALYMELELDNSGYAPTSNDFEVAQWDREVKLALTLRDLVRPYVCGDLENWYAELLHKAKSLCTNSFSVELVETIGWTYRNVANRYIGKWDTFMGIGGKVAKFQEQSKSFGKSVKAFTSMIKTAVAERSVNRSRGDAGESENLLNEQYMKDVCEHSLPAIMDAMLNICLMDVQSTVKEAAKRIVRDMAVDEHWRRKRAEGLGLMGRAFMLAAEDGRRRLDQENKPMNMYDMFAQAAEKVHNKNNNTSRAHVYRTDDGFY</sequence>
<dbReference type="GeneID" id="94193167"/>
<proteinExistence type="predicted"/>
<dbReference type="EMBL" id="BPLF01000001">
    <property type="protein sequence ID" value="GIX61684.1"/>
    <property type="molecule type" value="Genomic_DNA"/>
</dbReference>
<keyword evidence="4" id="KW-1185">Reference proteome</keyword>
<reference evidence="3 4" key="1">
    <citation type="submission" date="2021-06" db="EMBL/GenBank/DDBJ databases">
        <title>Genome sequence of Babesia caballi.</title>
        <authorList>
            <person name="Yamagishi J."/>
            <person name="Kidaka T."/>
            <person name="Ochi A."/>
        </authorList>
    </citation>
    <scope>NUCLEOTIDE SEQUENCE [LARGE SCALE GENOMIC DNA]</scope>
    <source>
        <strain evidence="3">USDA-D6B2</strain>
    </source>
</reference>
<dbReference type="CDD" id="cd06257">
    <property type="entry name" value="DnaJ"/>
    <property type="match status" value="1"/>
</dbReference>